<feature type="chain" id="PRO_5002950415" evidence="3">
    <location>
        <begin position="23"/>
        <end position="857"/>
    </location>
</feature>
<sequence length="857" mass="96673">MINIIWLAISVLWLKLLPFSTATPKSGDDDDFPFTTVVDYLWQNAEFSTFLRVLQKDGLIPYLNELDNFTIFAPINSAFAQSNQNTVLDHYLLQNHVLDFEKYGSGTHVLTLNDSRPHLIEKRTDGAWKINGVSVLKEILKPSMQNAVLYSITSLISGTLELEDLIEKSANISSFSMLLDRVVFGNLQVFDNKTLIIPKDSAFNASFNDIELEYLLGPTDTAISNPHLLKTYKNRKKDQNFLFERLLVDGILGGDINKTDALNLDNELLNFESHENGTVISVNNTFSALSNQLYTKGIAHMFSKLDFLPSHLSFTAEKYLIGLGADRFVEEIYMRKLDHLINGAHDRNLTIFVSVESSNEGSGFSKSSLLYHFVDDQVDLTDYALPTSSKRLYDTMFCSSNKRLGGECQRLKIERSSRGKQRVLINGKYCLKSLEPIKVGNTSIYLLENDVTLPADLLSSIDPFSGCSKSLHFLDELNLLELRPNNQGYTVLLPCFDSWDYFDLNLDYLEHNITALNLIMKNYILNGLIYTDSKEQTLETRNFYNELIQVEILGRESDSSQFAMNLSTVAGPVTLKNGADTFFDRGVLHPMERVFFPKSLDITLLNLLETTKSFEFLSFLENFPEFDNIVHQGKPSSILVPTSQSLLLDDISLDSSRLKEFLELHIIPANSTEALLNCQSNIQTLHGEYLQCRESSSNTHLLRFKSGLDKEVRVLRKGCASTDNNTCVFVIDQPLSLSWLDQARYQIGLPGIAFAVGMLLGVLGIFSLLSCTLMLFMRRRNVEDRGSGQVYNEQEGLLSSQPQPQQPYSSMNMSTPPPTAAQRNSSKNDTNSRSRIFENSYSMHSSRNPVSIQQNRG</sequence>
<dbReference type="STRING" id="559295.C5DCH1"/>
<dbReference type="PANTHER" id="PTHR10900:SF125">
    <property type="entry name" value="FAS1 DOMAIN-CONTAINING PROTEIN YLR001C"/>
    <property type="match status" value="1"/>
</dbReference>
<dbReference type="SUPFAM" id="SSF82153">
    <property type="entry name" value="FAS1 domain"/>
    <property type="match status" value="3"/>
</dbReference>
<organism evidence="5 6">
    <name type="scientific">Lachancea thermotolerans (strain ATCC 56472 / CBS 6340 / NRRL Y-8284)</name>
    <name type="common">Yeast</name>
    <name type="synonym">Kluyveromyces thermotolerans</name>
    <dbReference type="NCBI Taxonomy" id="559295"/>
    <lineage>
        <taxon>Eukaryota</taxon>
        <taxon>Fungi</taxon>
        <taxon>Dikarya</taxon>
        <taxon>Ascomycota</taxon>
        <taxon>Saccharomycotina</taxon>
        <taxon>Saccharomycetes</taxon>
        <taxon>Saccharomycetales</taxon>
        <taxon>Saccharomycetaceae</taxon>
        <taxon>Lachancea</taxon>
    </lineage>
</organism>
<name>C5DCH1_LACTC</name>
<evidence type="ECO:0000313" key="6">
    <source>
        <dbReference type="Proteomes" id="UP000002036"/>
    </source>
</evidence>
<dbReference type="FunCoup" id="C5DCH1">
    <property type="interactions" value="26"/>
</dbReference>
<feature type="domain" description="FAS1" evidence="4">
    <location>
        <begin position="601"/>
        <end position="735"/>
    </location>
</feature>
<feature type="region of interest" description="Disordered" evidence="1">
    <location>
        <begin position="787"/>
        <end position="857"/>
    </location>
</feature>
<dbReference type="PANTHER" id="PTHR10900">
    <property type="entry name" value="PERIOSTIN-RELATED"/>
    <property type="match status" value="1"/>
</dbReference>
<evidence type="ECO:0000259" key="4">
    <source>
        <dbReference type="PROSITE" id="PS50213"/>
    </source>
</evidence>
<keyword evidence="2" id="KW-1133">Transmembrane helix</keyword>
<dbReference type="KEGG" id="lth:KLTH0B03014g"/>
<dbReference type="GeneID" id="8290752"/>
<dbReference type="PROSITE" id="PS50213">
    <property type="entry name" value="FAS1"/>
    <property type="match status" value="3"/>
</dbReference>
<reference evidence="5 6" key="1">
    <citation type="journal article" date="2009" name="Genome Res.">
        <title>Comparative genomics of protoploid Saccharomycetaceae.</title>
        <authorList>
            <consortium name="The Genolevures Consortium"/>
            <person name="Souciet J.-L."/>
            <person name="Dujon B."/>
            <person name="Gaillardin C."/>
            <person name="Johnston M."/>
            <person name="Baret P.V."/>
            <person name="Cliften P."/>
            <person name="Sherman D.J."/>
            <person name="Weissenbach J."/>
            <person name="Westhof E."/>
            <person name="Wincker P."/>
            <person name="Jubin C."/>
            <person name="Poulain J."/>
            <person name="Barbe V."/>
            <person name="Segurens B."/>
            <person name="Artiguenave F."/>
            <person name="Anthouard V."/>
            <person name="Vacherie B."/>
            <person name="Val M.-E."/>
            <person name="Fulton R.S."/>
            <person name="Minx P."/>
            <person name="Wilson R."/>
            <person name="Durrens P."/>
            <person name="Jean G."/>
            <person name="Marck C."/>
            <person name="Martin T."/>
            <person name="Nikolski M."/>
            <person name="Rolland T."/>
            <person name="Seret M.-L."/>
            <person name="Casaregola S."/>
            <person name="Despons L."/>
            <person name="Fairhead C."/>
            <person name="Fischer G."/>
            <person name="Lafontaine I."/>
            <person name="Leh V."/>
            <person name="Lemaire M."/>
            <person name="de Montigny J."/>
            <person name="Neuveglise C."/>
            <person name="Thierry A."/>
            <person name="Blanc-Lenfle I."/>
            <person name="Bleykasten C."/>
            <person name="Diffels J."/>
            <person name="Fritsch E."/>
            <person name="Frangeul L."/>
            <person name="Goeffon A."/>
            <person name="Jauniaux N."/>
            <person name="Kachouri-Lafond R."/>
            <person name="Payen C."/>
            <person name="Potier S."/>
            <person name="Pribylova L."/>
            <person name="Ozanne C."/>
            <person name="Richard G.-F."/>
            <person name="Sacerdot C."/>
            <person name="Straub M.-L."/>
            <person name="Talla E."/>
        </authorList>
    </citation>
    <scope>NUCLEOTIDE SEQUENCE [LARGE SCALE GENOMIC DNA]</scope>
    <source>
        <strain evidence="6">ATCC 56472 / CBS 6340 / NRRL Y-8284</strain>
    </source>
</reference>
<feature type="transmembrane region" description="Helical" evidence="2">
    <location>
        <begin position="752"/>
        <end position="776"/>
    </location>
</feature>
<dbReference type="OMA" id="FCSSNKR"/>
<accession>C5DCH1</accession>
<proteinExistence type="predicted"/>
<evidence type="ECO:0000256" key="2">
    <source>
        <dbReference type="SAM" id="Phobius"/>
    </source>
</evidence>
<evidence type="ECO:0000256" key="3">
    <source>
        <dbReference type="SAM" id="SignalP"/>
    </source>
</evidence>
<evidence type="ECO:0000313" key="5">
    <source>
        <dbReference type="EMBL" id="CAR21482.1"/>
    </source>
</evidence>
<dbReference type="HOGENOM" id="CLU_008441_0_0_1"/>
<dbReference type="InParanoid" id="C5DCH1"/>
<dbReference type="eggNOG" id="KOG1437">
    <property type="taxonomic scope" value="Eukaryota"/>
</dbReference>
<dbReference type="Pfam" id="PF02469">
    <property type="entry name" value="Fasciclin"/>
    <property type="match status" value="1"/>
</dbReference>
<feature type="domain" description="FAS1" evidence="4">
    <location>
        <begin position="34"/>
        <end position="156"/>
    </location>
</feature>
<dbReference type="EMBL" id="CU928166">
    <property type="protein sequence ID" value="CAR21482.1"/>
    <property type="molecule type" value="Genomic_DNA"/>
</dbReference>
<keyword evidence="2" id="KW-0472">Membrane</keyword>
<dbReference type="RefSeq" id="XP_002551920.1">
    <property type="nucleotide sequence ID" value="XM_002551874.1"/>
</dbReference>
<protein>
    <submittedName>
        <fullName evidence="5">KLTH0B03014p</fullName>
    </submittedName>
</protein>
<feature type="compositionally biased region" description="Low complexity" evidence="1">
    <location>
        <begin position="799"/>
        <end position="810"/>
    </location>
</feature>
<keyword evidence="6" id="KW-1185">Reference proteome</keyword>
<dbReference type="Proteomes" id="UP000002036">
    <property type="component" value="Chromosome B"/>
</dbReference>
<feature type="signal peptide" evidence="3">
    <location>
        <begin position="1"/>
        <end position="22"/>
    </location>
</feature>
<keyword evidence="2" id="KW-0812">Transmembrane</keyword>
<dbReference type="InterPro" id="IPR036378">
    <property type="entry name" value="FAS1_dom_sf"/>
</dbReference>
<dbReference type="InterPro" id="IPR000782">
    <property type="entry name" value="FAS1_domain"/>
</dbReference>
<gene>
    <name evidence="5" type="ordered locus">KLTH0B03014g</name>
</gene>
<dbReference type="Gene3D" id="2.30.180.10">
    <property type="entry name" value="FAS1 domain"/>
    <property type="match status" value="2"/>
</dbReference>
<dbReference type="OrthoDB" id="286301at2759"/>
<keyword evidence="3" id="KW-0732">Signal</keyword>
<feature type="compositionally biased region" description="Polar residues" evidence="1">
    <location>
        <begin position="837"/>
        <end position="857"/>
    </location>
</feature>
<dbReference type="AlphaFoldDB" id="C5DCH1"/>
<feature type="domain" description="FAS1" evidence="4">
    <location>
        <begin position="159"/>
        <end position="306"/>
    </location>
</feature>
<evidence type="ECO:0000256" key="1">
    <source>
        <dbReference type="SAM" id="MobiDB-lite"/>
    </source>
</evidence>
<dbReference type="InterPro" id="IPR050904">
    <property type="entry name" value="Adhesion/Biosynth-related"/>
</dbReference>